<feature type="region of interest" description="Disordered" evidence="1">
    <location>
        <begin position="263"/>
        <end position="337"/>
    </location>
</feature>
<evidence type="ECO:0000313" key="2">
    <source>
        <dbReference type="EMBL" id="KAG9069895.1"/>
    </source>
</evidence>
<keyword evidence="3" id="KW-1185">Reference proteome</keyword>
<feature type="compositionally biased region" description="Polar residues" evidence="1">
    <location>
        <begin position="109"/>
        <end position="134"/>
    </location>
</feature>
<dbReference type="OrthoDB" id="10018316at2759"/>
<gene>
    <name evidence="2" type="ORF">KI688_009220</name>
</gene>
<dbReference type="Proteomes" id="UP000707451">
    <property type="component" value="Unassembled WGS sequence"/>
</dbReference>
<feature type="compositionally biased region" description="Low complexity" evidence="1">
    <location>
        <begin position="9"/>
        <end position="33"/>
    </location>
</feature>
<evidence type="ECO:0000256" key="1">
    <source>
        <dbReference type="SAM" id="MobiDB-lite"/>
    </source>
</evidence>
<dbReference type="AlphaFoldDB" id="A0A9P8BVK0"/>
<reference evidence="2" key="1">
    <citation type="submission" date="2021-06" db="EMBL/GenBank/DDBJ databases">
        <title>Genome Sequence of Mortierella hyaline Strain SCG-10, a Cold-Adapted, Nitrate-Reducing Fungus Isolated from Soil in Minnesota, USA.</title>
        <authorList>
            <person name="Aldossari N."/>
        </authorList>
    </citation>
    <scope>NUCLEOTIDE SEQUENCE</scope>
    <source>
        <strain evidence="2">SCG-10</strain>
    </source>
</reference>
<protein>
    <submittedName>
        <fullName evidence="2">Uncharacterized protein</fullName>
    </submittedName>
</protein>
<evidence type="ECO:0000313" key="3">
    <source>
        <dbReference type="Proteomes" id="UP000707451"/>
    </source>
</evidence>
<dbReference type="EMBL" id="JAHRHY010000004">
    <property type="protein sequence ID" value="KAG9069895.1"/>
    <property type="molecule type" value="Genomic_DNA"/>
</dbReference>
<sequence length="337" mass="37426">MAQPQQDSQLPLQHRQELPEQQQRQQQEQQPPQTTTSQAPTIDQIEKQYSQLPPQYRQAVLEKQQREQQMQMLQQQQQKLHGQSQQQIQQHQQQQQPQQAPQPQPQRQTLTPDSRGQQSASLTSSPAKSATSNRIRVASAPLTSIYRPAAVARDTDSASTYSVTSGPGRAHWKASQTALLSAHGQVAAASLVSLTEDTIAENIFCSAHCSKEVPLDQALDFNPSDGIMSRACVGCYEAYEQWQGVIPSPEYDQAYLHSAFREAHESTHPNAPTAAAAESSGSNSKKNTGQLPEGYLGTDEQSKTETSNITIKRRPSKDQTTMMPMPSVPHDWSWSTF</sequence>
<proteinExistence type="predicted"/>
<organism evidence="2 3">
    <name type="scientific">Linnemannia hyalina</name>
    <dbReference type="NCBI Taxonomy" id="64524"/>
    <lineage>
        <taxon>Eukaryota</taxon>
        <taxon>Fungi</taxon>
        <taxon>Fungi incertae sedis</taxon>
        <taxon>Mucoromycota</taxon>
        <taxon>Mortierellomycotina</taxon>
        <taxon>Mortierellomycetes</taxon>
        <taxon>Mortierellales</taxon>
        <taxon>Mortierellaceae</taxon>
        <taxon>Linnemannia</taxon>
    </lineage>
</organism>
<feature type="region of interest" description="Disordered" evidence="1">
    <location>
        <begin position="1"/>
        <end position="135"/>
    </location>
</feature>
<name>A0A9P8BVK0_9FUNG</name>
<feature type="compositionally biased region" description="Polar residues" evidence="1">
    <location>
        <begin position="34"/>
        <end position="53"/>
    </location>
</feature>
<feature type="compositionally biased region" description="Low complexity" evidence="1">
    <location>
        <begin position="67"/>
        <end position="108"/>
    </location>
</feature>
<feature type="compositionally biased region" description="Polar residues" evidence="1">
    <location>
        <begin position="279"/>
        <end position="290"/>
    </location>
</feature>
<comment type="caution">
    <text evidence="2">The sequence shown here is derived from an EMBL/GenBank/DDBJ whole genome shotgun (WGS) entry which is preliminary data.</text>
</comment>
<accession>A0A9P8BVK0</accession>